<evidence type="ECO:0000313" key="3">
    <source>
        <dbReference type="EMBL" id="WPX98065.1"/>
    </source>
</evidence>
<keyword evidence="1" id="KW-1133">Transmembrane helix</keyword>
<evidence type="ECO:0000256" key="1">
    <source>
        <dbReference type="SAM" id="Phobius"/>
    </source>
</evidence>
<dbReference type="EMBL" id="CP110343">
    <property type="protein sequence ID" value="WPX98065.1"/>
    <property type="molecule type" value="Genomic_DNA"/>
</dbReference>
<feature type="transmembrane region" description="Helical" evidence="1">
    <location>
        <begin position="49"/>
        <end position="71"/>
    </location>
</feature>
<dbReference type="InterPro" id="IPR007039">
    <property type="entry name" value="TrbC/VirB2"/>
</dbReference>
<evidence type="ECO:0000256" key="2">
    <source>
        <dbReference type="SAM" id="SignalP"/>
    </source>
</evidence>
<gene>
    <name evidence="3" type="ORF">Fokcrypt_00593</name>
</gene>
<feature type="transmembrane region" description="Helical" evidence="1">
    <location>
        <begin position="78"/>
        <end position="96"/>
    </location>
</feature>
<keyword evidence="1" id="KW-0812">Transmembrane</keyword>
<sequence length="119" mass="12268">MKHIKKLSECLFFIVALLFPTIAIAAGTSSGDVDVGTLDQVLCNIFEVINGPIVTAVITVTIISTGIGGLFGKVSWTTVVVIFIAGAIIVGAPQMADVFTSSNSQSSTLTCTNNLSSSS</sequence>
<reference evidence="3" key="1">
    <citation type="submission" date="2022-10" db="EMBL/GenBank/DDBJ databases">
        <title>Host association and intracellularity evolved multiple times independently in the Rickettsiales.</title>
        <authorList>
            <person name="Castelli M."/>
            <person name="Nardi T."/>
            <person name="Gammuto L."/>
            <person name="Bellinzona G."/>
            <person name="Sabaneyeva E."/>
            <person name="Potekhin A."/>
            <person name="Serra V."/>
            <person name="Petroni G."/>
            <person name="Sassera D."/>
        </authorList>
    </citation>
    <scope>NUCLEOTIDE SEQUENCE [LARGE SCALE GENOMIC DNA]</scope>
    <source>
        <strain evidence="3">US_Bl 11III1</strain>
    </source>
</reference>
<keyword evidence="4" id="KW-1185">Reference proteome</keyword>
<dbReference type="Pfam" id="PF04956">
    <property type="entry name" value="TrbC"/>
    <property type="match status" value="1"/>
</dbReference>
<accession>A0ABZ0UPL0</accession>
<dbReference type="RefSeq" id="WP_323722041.1">
    <property type="nucleotide sequence ID" value="NZ_CP110343.1"/>
</dbReference>
<name>A0ABZ0UPL0_9RICK</name>
<evidence type="ECO:0000313" key="4">
    <source>
        <dbReference type="Proteomes" id="UP001325140"/>
    </source>
</evidence>
<keyword evidence="1" id="KW-0472">Membrane</keyword>
<feature type="signal peptide" evidence="2">
    <location>
        <begin position="1"/>
        <end position="25"/>
    </location>
</feature>
<protein>
    <submittedName>
        <fullName evidence="3">Type IV secretory pathway, VirB2 component</fullName>
    </submittedName>
</protein>
<organism evidence="3 4">
    <name type="scientific">Candidatus Fokinia crypta</name>
    <dbReference type="NCBI Taxonomy" id="1920990"/>
    <lineage>
        <taxon>Bacteria</taxon>
        <taxon>Pseudomonadati</taxon>
        <taxon>Pseudomonadota</taxon>
        <taxon>Alphaproteobacteria</taxon>
        <taxon>Rickettsiales</taxon>
        <taxon>Candidatus Midichloriaceae</taxon>
        <taxon>Candidatus Fokinia</taxon>
    </lineage>
</organism>
<feature type="chain" id="PRO_5047195920" evidence="2">
    <location>
        <begin position="26"/>
        <end position="119"/>
    </location>
</feature>
<dbReference type="Proteomes" id="UP001325140">
    <property type="component" value="Chromosome"/>
</dbReference>
<proteinExistence type="predicted"/>
<keyword evidence="2" id="KW-0732">Signal</keyword>